<sequence length="340" mass="36404">MKKRVLVGMLVGALALGLVGCGQKKETKETNKDQFKVAMITSEGGLGDRSFNDSGNEGLKQAKEKLNVTTKVVEPGDVSEGETYLSQLAESGMDLVITLDLGHSDVLKKVAKKYPDTQFAIFNTAVEGSNVSSVLFKEQEGSFLAGALSALVTQDTSLEQVNDKKIISFIGGIDSPGINIFLSGFKEGASHIDPEIKVLSGYTNSFADPAKGKETALSQIGQGSDIVFQAAGATGDGVIQAAKQKNVFAIGVDSDQDGIAKGNVLTSVMKRVDNAVYGLVEDGMKKEYQTTYELGLKEKGVELSPMTYTKDLISEDYLKQIEGLREQIISGEIKVKDIRK</sequence>
<comment type="similarity">
    <text evidence="2">Belongs to the BMP lipoprotein family.</text>
</comment>
<dbReference type="InterPro" id="IPR003760">
    <property type="entry name" value="PnrA-like"/>
</dbReference>
<feature type="domain" description="ABC transporter substrate-binding protein PnrA-like" evidence="7">
    <location>
        <begin position="36"/>
        <end position="337"/>
    </location>
</feature>
<dbReference type="EMBL" id="PXZH01000002">
    <property type="protein sequence ID" value="RST89250.1"/>
    <property type="molecule type" value="Genomic_DNA"/>
</dbReference>
<evidence type="ECO:0000313" key="8">
    <source>
        <dbReference type="EMBL" id="RST89250.1"/>
    </source>
</evidence>
<dbReference type="InterPro" id="IPR050957">
    <property type="entry name" value="BMP_lipoprotein"/>
</dbReference>
<dbReference type="Proteomes" id="UP000277864">
    <property type="component" value="Unassembled WGS sequence"/>
</dbReference>
<dbReference type="InterPro" id="IPR028082">
    <property type="entry name" value="Peripla_BP_I"/>
</dbReference>
<evidence type="ECO:0000256" key="1">
    <source>
        <dbReference type="ARBA" id="ARBA00004193"/>
    </source>
</evidence>
<keyword evidence="6" id="KW-0449">Lipoprotein</keyword>
<evidence type="ECO:0000256" key="4">
    <source>
        <dbReference type="ARBA" id="ARBA00022729"/>
    </source>
</evidence>
<evidence type="ECO:0000256" key="6">
    <source>
        <dbReference type="ARBA" id="ARBA00023288"/>
    </source>
</evidence>
<organism evidence="8 9">
    <name type="scientific">Vagococcus humatus</name>
    <dbReference type="NCBI Taxonomy" id="1889241"/>
    <lineage>
        <taxon>Bacteria</taxon>
        <taxon>Bacillati</taxon>
        <taxon>Bacillota</taxon>
        <taxon>Bacilli</taxon>
        <taxon>Lactobacillales</taxon>
        <taxon>Enterococcaceae</taxon>
        <taxon>Vagococcus</taxon>
    </lineage>
</organism>
<dbReference type="GO" id="GO:0005886">
    <property type="term" value="C:plasma membrane"/>
    <property type="evidence" value="ECO:0007669"/>
    <property type="project" value="UniProtKB-SubCell"/>
</dbReference>
<name>A0A3S0ABW0_9ENTE</name>
<dbReference type="CDD" id="cd19964">
    <property type="entry name" value="PBP1_BMP-like"/>
    <property type="match status" value="1"/>
</dbReference>
<dbReference type="Pfam" id="PF02608">
    <property type="entry name" value="Bmp"/>
    <property type="match status" value="1"/>
</dbReference>
<protein>
    <submittedName>
        <fullName evidence="8">BMP family ABC transporter substrate-binding protein</fullName>
    </submittedName>
</protein>
<keyword evidence="3" id="KW-1003">Cell membrane</keyword>
<keyword evidence="9" id="KW-1185">Reference proteome</keyword>
<dbReference type="RefSeq" id="WP_125943183.1">
    <property type="nucleotide sequence ID" value="NZ_PXZH01000002.1"/>
</dbReference>
<dbReference type="SUPFAM" id="SSF53822">
    <property type="entry name" value="Periplasmic binding protein-like I"/>
    <property type="match status" value="1"/>
</dbReference>
<evidence type="ECO:0000259" key="7">
    <source>
        <dbReference type="Pfam" id="PF02608"/>
    </source>
</evidence>
<dbReference type="PANTHER" id="PTHR34296">
    <property type="entry name" value="TRANSCRIPTIONAL ACTIVATOR PROTEIN MED"/>
    <property type="match status" value="1"/>
</dbReference>
<gene>
    <name evidence="8" type="ORF">C7P63_05595</name>
</gene>
<dbReference type="Gene3D" id="3.40.50.2300">
    <property type="match status" value="2"/>
</dbReference>
<comment type="subcellular location">
    <subcellularLocation>
        <location evidence="1">Cell membrane</location>
        <topology evidence="1">Lipid-anchor</topology>
    </subcellularLocation>
</comment>
<evidence type="ECO:0000256" key="5">
    <source>
        <dbReference type="ARBA" id="ARBA00023136"/>
    </source>
</evidence>
<comment type="caution">
    <text evidence="8">The sequence shown here is derived from an EMBL/GenBank/DDBJ whole genome shotgun (WGS) entry which is preliminary data.</text>
</comment>
<proteinExistence type="inferred from homology"/>
<evidence type="ECO:0000256" key="2">
    <source>
        <dbReference type="ARBA" id="ARBA00008610"/>
    </source>
</evidence>
<dbReference type="PANTHER" id="PTHR34296:SF2">
    <property type="entry name" value="ABC TRANSPORTER GUANOSINE-BINDING PROTEIN NUPN"/>
    <property type="match status" value="1"/>
</dbReference>
<accession>A0A3S0ABW0</accession>
<dbReference type="PROSITE" id="PS51257">
    <property type="entry name" value="PROKAR_LIPOPROTEIN"/>
    <property type="match status" value="1"/>
</dbReference>
<reference evidence="8 9" key="1">
    <citation type="submission" date="2018-03" db="EMBL/GenBank/DDBJ databases">
        <authorList>
            <person name="Gulvik C.A."/>
        </authorList>
    </citation>
    <scope>NUCLEOTIDE SEQUENCE [LARGE SCALE GENOMIC DNA]</scope>
    <source>
        <strain evidence="8 9">JCM 31581</strain>
    </source>
</reference>
<evidence type="ECO:0000256" key="3">
    <source>
        <dbReference type="ARBA" id="ARBA00022475"/>
    </source>
</evidence>
<dbReference type="OrthoDB" id="9784230at2"/>
<dbReference type="AlphaFoldDB" id="A0A3S0ABW0"/>
<keyword evidence="5" id="KW-0472">Membrane</keyword>
<evidence type="ECO:0000313" key="9">
    <source>
        <dbReference type="Proteomes" id="UP000277864"/>
    </source>
</evidence>
<keyword evidence="4" id="KW-0732">Signal</keyword>